<dbReference type="Pfam" id="PF00111">
    <property type="entry name" value="Fer2"/>
    <property type="match status" value="1"/>
</dbReference>
<dbReference type="CDD" id="cd00207">
    <property type="entry name" value="fer2"/>
    <property type="match status" value="1"/>
</dbReference>
<feature type="domain" description="2Fe-2S ferredoxin-type" evidence="1">
    <location>
        <begin position="9"/>
        <end position="103"/>
    </location>
</feature>
<reference evidence="2 5" key="2">
    <citation type="submission" date="2016-10" db="EMBL/GenBank/DDBJ databases">
        <title>Hydorgenophaga sp. LPB0072 isolated from gastropod.</title>
        <authorList>
            <person name="Kim E."/>
            <person name="Yi H."/>
        </authorList>
    </citation>
    <scope>NUCLEOTIDE SEQUENCE [LARGE SCALE GENOMIC DNA]</scope>
    <source>
        <strain evidence="2 5">LPB0072</strain>
    </source>
</reference>
<dbReference type="InterPro" id="IPR012675">
    <property type="entry name" value="Beta-grasp_dom_sf"/>
</dbReference>
<dbReference type="AlphaFoldDB" id="A0A167IS25"/>
<reference evidence="3 4" key="1">
    <citation type="submission" date="2016-02" db="EMBL/GenBank/DDBJ databases">
        <title>Draft genome sequence of Hydrogenophaga sp. LPB0072.</title>
        <authorList>
            <person name="Shin S.-K."/>
            <person name="Yi H."/>
        </authorList>
    </citation>
    <scope>NUCLEOTIDE SEQUENCE [LARGE SCALE GENOMIC DNA]</scope>
    <source>
        <strain evidence="3 4">LPB0072</strain>
    </source>
</reference>
<dbReference type="EMBL" id="LVWD01000003">
    <property type="protein sequence ID" value="OAD43506.1"/>
    <property type="molecule type" value="Genomic_DNA"/>
</dbReference>
<dbReference type="SUPFAM" id="SSF54292">
    <property type="entry name" value="2Fe-2S ferredoxin-like"/>
    <property type="match status" value="1"/>
</dbReference>
<evidence type="ECO:0000313" key="2">
    <source>
        <dbReference type="EMBL" id="AOW14470.1"/>
    </source>
</evidence>
<dbReference type="Proteomes" id="UP000185657">
    <property type="component" value="Unassembled WGS sequence"/>
</dbReference>
<evidence type="ECO:0000313" key="5">
    <source>
        <dbReference type="Proteomes" id="UP000185680"/>
    </source>
</evidence>
<name>A0A167IS25_9BURK</name>
<keyword evidence="4" id="KW-1185">Reference proteome</keyword>
<dbReference type="EMBL" id="CP017476">
    <property type="protein sequence ID" value="AOW14470.1"/>
    <property type="molecule type" value="Genomic_DNA"/>
</dbReference>
<organism evidence="2 5">
    <name type="scientific">Hydrogenophaga crassostreae</name>
    <dbReference type="NCBI Taxonomy" id="1763535"/>
    <lineage>
        <taxon>Bacteria</taxon>
        <taxon>Pseudomonadati</taxon>
        <taxon>Pseudomonadota</taxon>
        <taxon>Betaproteobacteria</taxon>
        <taxon>Burkholderiales</taxon>
        <taxon>Comamonadaceae</taxon>
        <taxon>Hydrogenophaga</taxon>
    </lineage>
</organism>
<dbReference type="Proteomes" id="UP000185680">
    <property type="component" value="Chromosome"/>
</dbReference>
<evidence type="ECO:0000313" key="4">
    <source>
        <dbReference type="Proteomes" id="UP000185657"/>
    </source>
</evidence>
<dbReference type="InterPro" id="IPR036010">
    <property type="entry name" value="2Fe-2S_ferredoxin-like_sf"/>
</dbReference>
<accession>A0A167IS25</accession>
<dbReference type="InterPro" id="IPR006058">
    <property type="entry name" value="2Fe2S_fd_BS"/>
</dbReference>
<dbReference type="OrthoDB" id="9806195at2"/>
<proteinExistence type="predicted"/>
<dbReference type="PROSITE" id="PS00197">
    <property type="entry name" value="2FE2S_FER_1"/>
    <property type="match status" value="1"/>
</dbReference>
<evidence type="ECO:0000259" key="1">
    <source>
        <dbReference type="PROSITE" id="PS51085"/>
    </source>
</evidence>
<sequence>MAFSFDSRPKVSVHVAQTSEAYLCASTESLLQGMLRLGRKGIPAGCVNGGCGVCKVRILEGDIKALGPISRAHVSCDEERQGLTLACRVAPLTDVRLEVAGKLKKPFSKGNAESATAAPLSQQQ</sequence>
<protein>
    <submittedName>
        <fullName evidence="2">Ferredoxin</fullName>
    </submittedName>
</protein>
<dbReference type="PROSITE" id="PS51085">
    <property type="entry name" value="2FE2S_FER_2"/>
    <property type="match status" value="1"/>
</dbReference>
<dbReference type="GO" id="GO:0051537">
    <property type="term" value="F:2 iron, 2 sulfur cluster binding"/>
    <property type="evidence" value="ECO:0007669"/>
    <property type="project" value="InterPro"/>
</dbReference>
<gene>
    <name evidence="2" type="ORF">LPB072_18155</name>
    <name evidence="3" type="ORF">LPB72_02880</name>
</gene>
<dbReference type="RefSeq" id="WP_066085330.1">
    <property type="nucleotide sequence ID" value="NZ_CP017476.1"/>
</dbReference>
<dbReference type="Gene3D" id="3.10.20.30">
    <property type="match status" value="1"/>
</dbReference>
<dbReference type="KEGG" id="hyl:LPB072_18155"/>
<evidence type="ECO:0000313" key="3">
    <source>
        <dbReference type="EMBL" id="OAD43506.1"/>
    </source>
</evidence>
<dbReference type="STRING" id="1763535.LPB072_18155"/>
<dbReference type="InterPro" id="IPR001041">
    <property type="entry name" value="2Fe-2S_ferredoxin-type"/>
</dbReference>